<gene>
    <name evidence="1" type="ORF">EDD57_1546</name>
</gene>
<accession>A0A4R2RRI9</accession>
<dbReference type="Proteomes" id="UP000294746">
    <property type="component" value="Unassembled WGS sequence"/>
</dbReference>
<dbReference type="Pfam" id="PF00300">
    <property type="entry name" value="His_Phos_1"/>
    <property type="match status" value="1"/>
</dbReference>
<dbReference type="AlphaFoldDB" id="A0A4R2RRI9"/>
<dbReference type="InterPro" id="IPR013078">
    <property type="entry name" value="His_Pase_superF_clade-1"/>
</dbReference>
<evidence type="ECO:0000313" key="1">
    <source>
        <dbReference type="EMBL" id="TCP62491.1"/>
    </source>
</evidence>
<dbReference type="PIRSF" id="PIRSF000709">
    <property type="entry name" value="6PFK_2-Ptase"/>
    <property type="match status" value="1"/>
</dbReference>
<dbReference type="GO" id="GO:0005737">
    <property type="term" value="C:cytoplasm"/>
    <property type="evidence" value="ECO:0007669"/>
    <property type="project" value="TreeGrafter"/>
</dbReference>
<dbReference type="InterPro" id="IPR029033">
    <property type="entry name" value="His_PPase_superfam"/>
</dbReference>
<dbReference type="GO" id="GO:0016791">
    <property type="term" value="F:phosphatase activity"/>
    <property type="evidence" value="ECO:0007669"/>
    <property type="project" value="TreeGrafter"/>
</dbReference>
<reference evidence="1 2" key="1">
    <citation type="submission" date="2019-03" db="EMBL/GenBank/DDBJ databases">
        <title>Genomic Encyclopedia of Type Strains, Phase IV (KMG-IV): sequencing the most valuable type-strain genomes for metagenomic binning, comparative biology and taxonomic classification.</title>
        <authorList>
            <person name="Goeker M."/>
        </authorList>
    </citation>
    <scope>NUCLEOTIDE SEQUENCE [LARGE SCALE GENOMIC DNA]</scope>
    <source>
        <strain evidence="1 2">DSM 46831</strain>
    </source>
</reference>
<dbReference type="PANTHER" id="PTHR48100">
    <property type="entry name" value="BROAD-SPECIFICITY PHOSPHATASE YOR283W-RELATED"/>
    <property type="match status" value="1"/>
</dbReference>
<protein>
    <submittedName>
        <fullName evidence="1">2,3-bisphosphoglycerate-dependent phosphoglycerate mutase</fullName>
    </submittedName>
</protein>
<evidence type="ECO:0000313" key="2">
    <source>
        <dbReference type="Proteomes" id="UP000294746"/>
    </source>
</evidence>
<dbReference type="InterPro" id="IPR050275">
    <property type="entry name" value="PGM_Phosphatase"/>
</dbReference>
<dbReference type="Gene3D" id="3.40.50.1240">
    <property type="entry name" value="Phosphoglycerate mutase-like"/>
    <property type="match status" value="1"/>
</dbReference>
<dbReference type="RefSeq" id="WP_131849868.1">
    <property type="nucleotide sequence ID" value="NZ_SLXV01000054.1"/>
</dbReference>
<dbReference type="SUPFAM" id="SSF53254">
    <property type="entry name" value="Phosphoglycerate mutase-like"/>
    <property type="match status" value="1"/>
</dbReference>
<sequence>MKSLIVVRHCETEGQDREAPLTTKGFTQADELTKFFINRNDSVSKIISSPYKRALQTIQPLAQHLQKKIVKDARLSERILSPTPLDNWTELLEKSFENLDFSVEGGESNRQAFQRVAPLIRSELESEESTVVFVTHGNLMTCILKYFDPQIGFQEWKSLSNPDVFQITFCPKGTTLKRIWSEQITCK</sequence>
<dbReference type="PANTHER" id="PTHR48100:SF1">
    <property type="entry name" value="HISTIDINE PHOSPHATASE FAMILY PROTEIN-RELATED"/>
    <property type="match status" value="1"/>
</dbReference>
<keyword evidence="2" id="KW-1185">Reference proteome</keyword>
<organism evidence="1 2">
    <name type="scientific">Baia soyae</name>
    <dbReference type="NCBI Taxonomy" id="1544746"/>
    <lineage>
        <taxon>Bacteria</taxon>
        <taxon>Bacillati</taxon>
        <taxon>Bacillota</taxon>
        <taxon>Bacilli</taxon>
        <taxon>Bacillales</taxon>
        <taxon>Thermoactinomycetaceae</taxon>
        <taxon>Baia</taxon>
    </lineage>
</organism>
<dbReference type="OrthoDB" id="2185101at2"/>
<name>A0A4R2RRI9_9BACL</name>
<dbReference type="EMBL" id="SLXV01000054">
    <property type="protein sequence ID" value="TCP62491.1"/>
    <property type="molecule type" value="Genomic_DNA"/>
</dbReference>
<dbReference type="SMART" id="SM00855">
    <property type="entry name" value="PGAM"/>
    <property type="match status" value="1"/>
</dbReference>
<dbReference type="CDD" id="cd07067">
    <property type="entry name" value="HP_PGM_like"/>
    <property type="match status" value="1"/>
</dbReference>
<comment type="caution">
    <text evidence="1">The sequence shown here is derived from an EMBL/GenBank/DDBJ whole genome shotgun (WGS) entry which is preliminary data.</text>
</comment>
<proteinExistence type="predicted"/>